<dbReference type="CDD" id="cd07398">
    <property type="entry name" value="MPP_YbbF-LpxH"/>
    <property type="match status" value="1"/>
</dbReference>
<feature type="binding site" evidence="10">
    <location>
        <position position="160"/>
    </location>
    <ligand>
        <name>substrate</name>
    </ligand>
</feature>
<comment type="catalytic activity">
    <reaction evidence="10">
        <text>UDP-2-N,3-O-bis[(3R)-3-hydroxytetradecanoyl]-alpha-D-glucosamine + H2O = 2-N,3-O-bis[(3R)-3-hydroxytetradecanoyl]-alpha-D-glucosaminyl 1-phosphate + UMP + 2 H(+)</text>
        <dbReference type="Rhea" id="RHEA:25213"/>
        <dbReference type="ChEBI" id="CHEBI:15377"/>
        <dbReference type="ChEBI" id="CHEBI:15378"/>
        <dbReference type="ChEBI" id="CHEBI:57865"/>
        <dbReference type="ChEBI" id="CHEBI:57957"/>
        <dbReference type="ChEBI" id="CHEBI:78847"/>
        <dbReference type="EC" id="3.6.1.54"/>
    </reaction>
</comment>
<dbReference type="RefSeq" id="WP_145771364.1">
    <property type="nucleotide sequence ID" value="NZ_LR778301.1"/>
</dbReference>
<feature type="binding site" evidence="10">
    <location>
        <position position="7"/>
    </location>
    <ligand>
        <name>Mn(2+)</name>
        <dbReference type="ChEBI" id="CHEBI:29035"/>
        <label>1</label>
    </ligand>
</feature>
<keyword evidence="9 10" id="KW-0464">Manganese</keyword>
<dbReference type="NCBIfam" id="NF003743">
    <property type="entry name" value="PRK05340.1"/>
    <property type="match status" value="1"/>
</dbReference>
<evidence type="ECO:0000256" key="3">
    <source>
        <dbReference type="ARBA" id="ARBA00022519"/>
    </source>
</evidence>
<feature type="binding site" evidence="10">
    <location>
        <begin position="79"/>
        <end position="80"/>
    </location>
    <ligand>
        <name>substrate</name>
    </ligand>
</feature>
<evidence type="ECO:0000256" key="9">
    <source>
        <dbReference type="ARBA" id="ARBA00023211"/>
    </source>
</evidence>
<dbReference type="PANTHER" id="PTHR34990:SF1">
    <property type="entry name" value="UDP-2,3-DIACYLGLUCOSAMINE HYDROLASE"/>
    <property type="match status" value="1"/>
</dbReference>
<feature type="binding site" evidence="10">
    <location>
        <position position="195"/>
    </location>
    <ligand>
        <name>Mn(2+)</name>
        <dbReference type="ChEBI" id="CHEBI:29035"/>
        <label>2</label>
    </ligand>
</feature>
<dbReference type="HAMAP" id="MF_00575">
    <property type="entry name" value="LpxH"/>
    <property type="match status" value="1"/>
</dbReference>
<keyword evidence="7 10" id="KW-0443">Lipid metabolism</keyword>
<organism evidence="12 13">
    <name type="scientific">Denitratisoma oestradiolicum</name>
    <dbReference type="NCBI Taxonomy" id="311182"/>
    <lineage>
        <taxon>Bacteria</taxon>
        <taxon>Pseudomonadati</taxon>
        <taxon>Pseudomonadota</taxon>
        <taxon>Betaproteobacteria</taxon>
        <taxon>Nitrosomonadales</taxon>
        <taxon>Sterolibacteriaceae</taxon>
        <taxon>Denitratisoma</taxon>
    </lineage>
</organism>
<dbReference type="AlphaFoldDB" id="A0A6S6XU17"/>
<dbReference type="InterPro" id="IPR004843">
    <property type="entry name" value="Calcineurin-like_PHP"/>
</dbReference>
<dbReference type="GO" id="GO:0030145">
    <property type="term" value="F:manganese ion binding"/>
    <property type="evidence" value="ECO:0007669"/>
    <property type="project" value="UniProtKB-UniRule"/>
</dbReference>
<feature type="binding site" evidence="10">
    <location>
        <position position="40"/>
    </location>
    <ligand>
        <name>Mn(2+)</name>
        <dbReference type="ChEBI" id="CHEBI:29035"/>
        <label>1</label>
    </ligand>
</feature>
<feature type="binding site" evidence="10">
    <location>
        <position position="195"/>
    </location>
    <ligand>
        <name>substrate</name>
    </ligand>
</feature>
<name>A0A6S6XU17_9PROT</name>
<dbReference type="GO" id="GO:0008758">
    <property type="term" value="F:UDP-2,3-diacylglucosamine hydrolase activity"/>
    <property type="evidence" value="ECO:0007669"/>
    <property type="project" value="UniProtKB-UniRule"/>
</dbReference>
<feature type="binding site" evidence="10">
    <location>
        <position position="9"/>
    </location>
    <ligand>
        <name>Mn(2+)</name>
        <dbReference type="ChEBI" id="CHEBI:29035"/>
        <label>1</label>
    </ligand>
</feature>
<keyword evidence="2 10" id="KW-0444">Lipid biosynthesis</keyword>
<dbReference type="Gene3D" id="3.60.21.10">
    <property type="match status" value="1"/>
</dbReference>
<evidence type="ECO:0000256" key="5">
    <source>
        <dbReference type="ARBA" id="ARBA00022723"/>
    </source>
</evidence>
<dbReference type="NCBIfam" id="TIGR01854">
    <property type="entry name" value="lipid_A_lpxH"/>
    <property type="match status" value="1"/>
</dbReference>
<evidence type="ECO:0000313" key="12">
    <source>
        <dbReference type="EMBL" id="CAB1369520.1"/>
    </source>
</evidence>
<evidence type="ECO:0000259" key="11">
    <source>
        <dbReference type="Pfam" id="PF00149"/>
    </source>
</evidence>
<comment type="cofactor">
    <cofactor evidence="10">
        <name>Mn(2+)</name>
        <dbReference type="ChEBI" id="CHEBI:29035"/>
    </cofactor>
    <text evidence="10">Binds 2 Mn(2+) ions per subunit in a binuclear metal center.</text>
</comment>
<dbReference type="Pfam" id="PF00149">
    <property type="entry name" value="Metallophos"/>
    <property type="match status" value="1"/>
</dbReference>
<dbReference type="InterPro" id="IPR029052">
    <property type="entry name" value="Metallo-depent_PP-like"/>
</dbReference>
<comment type="similarity">
    <text evidence="10">Belongs to the LpxH family.</text>
</comment>
<keyword evidence="5 10" id="KW-0479">Metal-binding</keyword>
<dbReference type="EMBL" id="LR778301">
    <property type="protein sequence ID" value="CAB1369520.1"/>
    <property type="molecule type" value="Genomic_DNA"/>
</dbReference>
<feature type="binding site" evidence="10">
    <location>
        <position position="164"/>
    </location>
    <ligand>
        <name>substrate</name>
    </ligand>
</feature>
<evidence type="ECO:0000256" key="6">
    <source>
        <dbReference type="ARBA" id="ARBA00022801"/>
    </source>
</evidence>
<feature type="binding site" evidence="10">
    <location>
        <position position="167"/>
    </location>
    <ligand>
        <name>substrate</name>
    </ligand>
</feature>
<evidence type="ECO:0000256" key="4">
    <source>
        <dbReference type="ARBA" id="ARBA00022556"/>
    </source>
</evidence>
<proteinExistence type="inferred from homology"/>
<feature type="binding site" evidence="10">
    <location>
        <position position="197"/>
    </location>
    <ligand>
        <name>Mn(2+)</name>
        <dbReference type="ChEBI" id="CHEBI:29035"/>
        <label>1</label>
    </ligand>
</feature>
<feature type="binding site" evidence="10">
    <location>
        <position position="114"/>
    </location>
    <ligand>
        <name>Mn(2+)</name>
        <dbReference type="ChEBI" id="CHEBI:29035"/>
        <label>2</label>
    </ligand>
</feature>
<comment type="subcellular location">
    <subcellularLocation>
        <location evidence="10">Cell inner membrane</location>
        <topology evidence="10">Peripheral membrane protein</topology>
        <orientation evidence="10">Cytoplasmic side</orientation>
    </subcellularLocation>
</comment>
<feature type="binding site" evidence="10">
    <location>
        <position position="40"/>
    </location>
    <ligand>
        <name>Mn(2+)</name>
        <dbReference type="ChEBI" id="CHEBI:29035"/>
        <label>2</label>
    </ligand>
</feature>
<dbReference type="PANTHER" id="PTHR34990">
    <property type="entry name" value="UDP-2,3-DIACYLGLUCOSAMINE HYDROLASE-RELATED"/>
    <property type="match status" value="1"/>
</dbReference>
<dbReference type="GO" id="GO:0019897">
    <property type="term" value="C:extrinsic component of plasma membrane"/>
    <property type="evidence" value="ECO:0007669"/>
    <property type="project" value="UniProtKB-UniRule"/>
</dbReference>
<dbReference type="Proteomes" id="UP000515733">
    <property type="component" value="Chromosome"/>
</dbReference>
<evidence type="ECO:0000256" key="2">
    <source>
        <dbReference type="ARBA" id="ARBA00022516"/>
    </source>
</evidence>
<dbReference type="UniPathway" id="UPA00359">
    <property type="reaction ID" value="UER00480"/>
</dbReference>
<dbReference type="EC" id="3.6.1.54" evidence="10"/>
<dbReference type="GO" id="GO:0009245">
    <property type="term" value="P:lipid A biosynthetic process"/>
    <property type="evidence" value="ECO:0007669"/>
    <property type="project" value="UniProtKB-UniRule"/>
</dbReference>
<accession>A0A6S6XU17</accession>
<feature type="domain" description="Calcineurin-like phosphoesterase" evidence="11">
    <location>
        <begin position="3"/>
        <end position="199"/>
    </location>
</feature>
<dbReference type="InterPro" id="IPR043461">
    <property type="entry name" value="LpxH-like"/>
</dbReference>
<keyword evidence="8 10" id="KW-0472">Membrane</keyword>
<evidence type="ECO:0000313" key="13">
    <source>
        <dbReference type="Proteomes" id="UP000515733"/>
    </source>
</evidence>
<dbReference type="InterPro" id="IPR010138">
    <property type="entry name" value="UDP-diacylglucosamine_Hdrlase"/>
</dbReference>
<protein>
    <recommendedName>
        <fullName evidence="10">UDP-2,3-diacylglucosamine hydrolase</fullName>
        <ecNumber evidence="10">3.6.1.54</ecNumber>
    </recommendedName>
    <alternativeName>
        <fullName evidence="10">UDP-2,3-diacylglucosamine diphosphatase</fullName>
    </alternativeName>
</protein>
<keyword evidence="1 10" id="KW-1003">Cell membrane</keyword>
<feature type="binding site" evidence="10">
    <location>
        <position position="79"/>
    </location>
    <ligand>
        <name>Mn(2+)</name>
        <dbReference type="ChEBI" id="CHEBI:29035"/>
        <label>2</label>
    </ligand>
</feature>
<evidence type="ECO:0000256" key="7">
    <source>
        <dbReference type="ARBA" id="ARBA00023098"/>
    </source>
</evidence>
<dbReference type="GO" id="GO:0005737">
    <property type="term" value="C:cytoplasm"/>
    <property type="evidence" value="ECO:0007669"/>
    <property type="project" value="InterPro"/>
</dbReference>
<feature type="binding site" evidence="10">
    <location>
        <position position="122"/>
    </location>
    <ligand>
        <name>substrate</name>
    </ligand>
</feature>
<comment type="pathway">
    <text evidence="10">Glycolipid biosynthesis; lipid IV(A) biosynthesis; lipid IV(A) from (3R)-3-hydroxytetradecanoyl-[acyl-carrier-protein] and UDP-N-acetyl-alpha-D-glucosamine: step 4/6.</text>
</comment>
<evidence type="ECO:0000256" key="10">
    <source>
        <dbReference type="HAMAP-Rule" id="MF_00575"/>
    </source>
</evidence>
<evidence type="ECO:0000256" key="1">
    <source>
        <dbReference type="ARBA" id="ARBA00022475"/>
    </source>
</evidence>
<dbReference type="KEGG" id="doe:DENOEST_2355"/>
<dbReference type="OrthoDB" id="9783283at2"/>
<dbReference type="SUPFAM" id="SSF56300">
    <property type="entry name" value="Metallo-dependent phosphatases"/>
    <property type="match status" value="1"/>
</dbReference>
<keyword evidence="6 10" id="KW-0378">Hydrolase</keyword>
<keyword evidence="4 10" id="KW-0441">Lipid A biosynthesis</keyword>
<keyword evidence="3 10" id="KW-0997">Cell inner membrane</keyword>
<gene>
    <name evidence="10 12" type="primary">lpxH</name>
    <name evidence="12" type="ORF">DENOEST_2355</name>
</gene>
<comment type="function">
    <text evidence="10">Hydrolyzes the pyrophosphate bond of UDP-2,3-diacylglucosamine to yield 2,3-diacylglucosamine 1-phosphate (lipid X) and UMP by catalyzing the attack of water at the alpha-P atom. Involved in the biosynthesis of lipid A, a phosphorylated glycolipid that anchors the lipopolysaccharide to the outer membrane of the cell.</text>
</comment>
<sequence length="241" mass="26817">MDLFVSDLHLCPSRPPATDLFLEFLAGPATRAGALYILGDLFEYWAGDDDLDDPFSQTICSALHALADQGTFIGFIPGNRDFLVGTAFAATAGLTLLDDGCVRNIGGTPTLLMHGDVLCTDDQEYQRFRATIRSAAWRQEFLARPLPERKAEIEALRRRSEAEKQRKPMILMDAHPDAVADALRAAGCRRLIHGHTHRPARHEHLVDGKTCERWVLGDWYQGGDYLYCDETGCHRVPLAVP</sequence>
<evidence type="ECO:0000256" key="8">
    <source>
        <dbReference type="ARBA" id="ARBA00023136"/>
    </source>
</evidence>
<reference evidence="12 13" key="1">
    <citation type="submission" date="2020-03" db="EMBL/GenBank/DDBJ databases">
        <authorList>
            <consortium name="Genoscope - CEA"/>
            <person name="William W."/>
        </authorList>
    </citation>
    <scope>NUCLEOTIDE SEQUENCE [LARGE SCALE GENOMIC DNA]</scope>
    <source>
        <strain evidence="13">DSM 16959</strain>
    </source>
</reference>
<keyword evidence="13" id="KW-1185">Reference proteome</keyword>